<comment type="caution">
    <text evidence="3">The sequence shown here is derived from an EMBL/GenBank/DDBJ whole genome shotgun (WGS) entry which is preliminary data.</text>
</comment>
<accession>A0A2R5GET4</accession>
<feature type="compositionally biased region" description="Low complexity" evidence="1">
    <location>
        <begin position="20"/>
        <end position="35"/>
    </location>
</feature>
<evidence type="ECO:0000256" key="1">
    <source>
        <dbReference type="SAM" id="MobiDB-lite"/>
    </source>
</evidence>
<feature type="region of interest" description="Disordered" evidence="1">
    <location>
        <begin position="20"/>
        <end position="78"/>
    </location>
</feature>
<reference evidence="3 4" key="1">
    <citation type="submission" date="2017-12" db="EMBL/GenBank/DDBJ databases">
        <title>Sequencing, de novo assembly and annotation of complete genome of a new Thraustochytrid species, strain FCC1311.</title>
        <authorList>
            <person name="Sedici K."/>
            <person name="Godart F."/>
            <person name="Aiese Cigliano R."/>
            <person name="Sanseverino W."/>
            <person name="Barakat M."/>
            <person name="Ortet P."/>
            <person name="Marechal E."/>
            <person name="Cagnac O."/>
            <person name="Amato A."/>
        </authorList>
    </citation>
    <scope>NUCLEOTIDE SEQUENCE [LARGE SCALE GENOMIC DNA]</scope>
</reference>
<dbReference type="EMBL" id="BEYU01000052">
    <property type="protein sequence ID" value="GBG29085.1"/>
    <property type="molecule type" value="Genomic_DNA"/>
</dbReference>
<dbReference type="InParanoid" id="A0A2R5GET4"/>
<dbReference type="OrthoDB" id="10646678at2759"/>
<dbReference type="SMART" id="SM00901">
    <property type="entry name" value="FRG"/>
    <property type="match status" value="1"/>
</dbReference>
<dbReference type="InterPro" id="IPR014966">
    <property type="entry name" value="FRG-dom"/>
</dbReference>
<organism evidence="3 4">
    <name type="scientific">Hondaea fermentalgiana</name>
    <dbReference type="NCBI Taxonomy" id="2315210"/>
    <lineage>
        <taxon>Eukaryota</taxon>
        <taxon>Sar</taxon>
        <taxon>Stramenopiles</taxon>
        <taxon>Bigyra</taxon>
        <taxon>Labyrinthulomycetes</taxon>
        <taxon>Thraustochytrida</taxon>
        <taxon>Thraustochytriidae</taxon>
        <taxon>Hondaea</taxon>
    </lineage>
</organism>
<sequence>MESEADQKAKLTVDATSTIAAAQSSDGDDCSSGQANDTAQREAQIIVDNVEENEASRAKLKRKREAVDHDDEADAEQDAKLRKAIQTGFGLGTNRNGSFSLGLTYSRESRDAVIIHGASPKLRGNIDALHSDAGNGRTQDLLQALEALRKATDEVDYDMRQNDQRRLLVKELAYEMDRLHYSMNLPRVSAGIVNPPMGETIVARTWPELLRSLDLNSWDAWRSAFRSPFVFRGLPDRTFRLKTSLQRLGHGIGSAMERKTEKAILRSFRNYSHGALPPRSTLFEWLTLAQHHGCPTRMLDFSYSPLVALHFATSDPTFDGEDGVVWCVQPRKCLHASETYNDLYRKWKRQAHDSYWSVARIDQLNSLLTYASRLDPVEAASAAQSKTNFESAASTLPSAMAAAAAAGASAGAAAALEQDDVGFIVKMLDRLQVLGDALVFVEAPALHQRVINQNHVFAFMSDSKKTTDQWLEDHCTQGTHRKIIIAKHLKVEVRHRLNNFAVTERLLFPGLDGTSKWLKKFYTASRAAPVSPSSNMTSP</sequence>
<evidence type="ECO:0000259" key="2">
    <source>
        <dbReference type="SMART" id="SM00901"/>
    </source>
</evidence>
<dbReference type="Proteomes" id="UP000241890">
    <property type="component" value="Unassembled WGS sequence"/>
</dbReference>
<dbReference type="Pfam" id="PF08867">
    <property type="entry name" value="FRG"/>
    <property type="match status" value="1"/>
</dbReference>
<name>A0A2R5GET4_9STRA</name>
<gene>
    <name evidence="3" type="ORF">FCC1311_053082</name>
</gene>
<feature type="domain" description="FRG" evidence="2">
    <location>
        <begin position="225"/>
        <end position="326"/>
    </location>
</feature>
<dbReference type="AlphaFoldDB" id="A0A2R5GET4"/>
<keyword evidence="4" id="KW-1185">Reference proteome</keyword>
<evidence type="ECO:0000313" key="4">
    <source>
        <dbReference type="Proteomes" id="UP000241890"/>
    </source>
</evidence>
<evidence type="ECO:0000313" key="3">
    <source>
        <dbReference type="EMBL" id="GBG29085.1"/>
    </source>
</evidence>
<proteinExistence type="predicted"/>
<protein>
    <recommendedName>
        <fullName evidence="2">FRG domain-containing protein</fullName>
    </recommendedName>
</protein>